<feature type="domain" description="Crinkler effector protein N-terminal" evidence="4">
    <location>
        <begin position="16"/>
        <end position="131"/>
    </location>
</feature>
<dbReference type="EMBL" id="JH159152">
    <property type="protein sequence ID" value="EGZ23436.1"/>
    <property type="molecule type" value="Genomic_DNA"/>
</dbReference>
<dbReference type="SUPFAM" id="SSF52540">
    <property type="entry name" value="P-loop containing nucleoside triphosphate hydrolases"/>
    <property type="match status" value="1"/>
</dbReference>
<name>G4YRH1_PHYSP</name>
<gene>
    <name evidence="5" type="ORF">PHYSODRAFT_295836</name>
</gene>
<keyword evidence="6" id="KW-1185">Reference proteome</keyword>
<dbReference type="Pfam" id="PF20147">
    <property type="entry name" value="Crinkler"/>
    <property type="match status" value="1"/>
</dbReference>
<comment type="subcellular location">
    <subcellularLocation>
        <location evidence="1">Host cell</location>
    </subcellularLocation>
    <subcellularLocation>
        <location evidence="2">Secreted</location>
    </subcellularLocation>
</comment>
<evidence type="ECO:0000256" key="2">
    <source>
        <dbReference type="ARBA" id="ARBA00004613"/>
    </source>
</evidence>
<dbReference type="KEGG" id="psoj:PHYSODRAFT_295836"/>
<protein>
    <recommendedName>
        <fullName evidence="4">Crinkler effector protein N-terminal domain-containing protein</fullName>
    </recommendedName>
</protein>
<accession>G4YRH1</accession>
<dbReference type="GeneID" id="20641311"/>
<dbReference type="AlphaFoldDB" id="G4YRH1"/>
<sequence length="618" mass="70029">MEALQLELPSSDAPCLELQCLIIGNWSSGTFSMMNKSDRVRDLQLRLKKLKFDHDLDVRVDGLYIYRARQTNKRRFSSTTTEWLKEANDIQQVKNGNKYFVPRWTREKLDPENTIGDAFPSLEPDCIHVLVSPPESFSFQRTQDQQLLLPFQQAARRLKNAVEVVELVQLVKKYSAVERPPFILLQGSAGEGKTQTAFNLMARDDVEVFCVPCSQMPWEFADRFEAFKCCLETDLPEVGEATASDLSKRPLLYTYGFICAMLTGSSEFTGPRTREEVLVALELWRAQGPGKCCVFFLDEIPALWSEDRENRVLKYRMMTNVFRSLGIVAILSATHAPAGDLLQIARGLTGDREFWGVVFPRFPRFQDPAMSSVRYDLRLIIARSRPLFAKVALEYVLENPLDDETSLAVYLDKMAKFLARGGRIDPDFCGQVCMFYAACYIGKYNGFCRIVGHYARLRDSDKFELWINTNGDLLKKVEKGLVGWYCCCFLPTPAQDSLLHLCLTGGKGFSAFKDRIVENMSFTAAVNKEWRINNTFDFSRDTGAPRLEALASGAIVAASHHNGFAGISFVSLFTGLMYELNMQKSSDVQLRLPANVRSFSLLSLRRSWLHRTPSGQVS</sequence>
<dbReference type="Proteomes" id="UP000002640">
    <property type="component" value="Unassembled WGS sequence"/>
</dbReference>
<reference evidence="5 6" key="1">
    <citation type="journal article" date="2006" name="Science">
        <title>Phytophthora genome sequences uncover evolutionary origins and mechanisms of pathogenesis.</title>
        <authorList>
            <person name="Tyler B.M."/>
            <person name="Tripathy S."/>
            <person name="Zhang X."/>
            <person name="Dehal P."/>
            <person name="Jiang R.H."/>
            <person name="Aerts A."/>
            <person name="Arredondo F.D."/>
            <person name="Baxter L."/>
            <person name="Bensasson D."/>
            <person name="Beynon J.L."/>
            <person name="Chapman J."/>
            <person name="Damasceno C.M."/>
            <person name="Dorrance A.E."/>
            <person name="Dou D."/>
            <person name="Dickerman A.W."/>
            <person name="Dubchak I.L."/>
            <person name="Garbelotto M."/>
            <person name="Gijzen M."/>
            <person name="Gordon S.G."/>
            <person name="Govers F."/>
            <person name="Grunwald N.J."/>
            <person name="Huang W."/>
            <person name="Ivors K.L."/>
            <person name="Jones R.W."/>
            <person name="Kamoun S."/>
            <person name="Krampis K."/>
            <person name="Lamour K.H."/>
            <person name="Lee M.K."/>
            <person name="McDonald W.H."/>
            <person name="Medina M."/>
            <person name="Meijer H.J."/>
            <person name="Nordberg E.K."/>
            <person name="Maclean D.J."/>
            <person name="Ospina-Giraldo M.D."/>
            <person name="Morris P.F."/>
            <person name="Phuntumart V."/>
            <person name="Putnam N.H."/>
            <person name="Rash S."/>
            <person name="Rose J.K."/>
            <person name="Sakihama Y."/>
            <person name="Salamov A.A."/>
            <person name="Savidor A."/>
            <person name="Scheuring C.F."/>
            <person name="Smith B.M."/>
            <person name="Sobral B.W."/>
            <person name="Terry A."/>
            <person name="Torto-Alalibo T.A."/>
            <person name="Win J."/>
            <person name="Xu Z."/>
            <person name="Zhang H."/>
            <person name="Grigoriev I.V."/>
            <person name="Rokhsar D.S."/>
            <person name="Boore J.L."/>
        </authorList>
    </citation>
    <scope>NUCLEOTIDE SEQUENCE [LARGE SCALE GENOMIC DNA]</scope>
    <source>
        <strain evidence="5 6">P6497</strain>
    </source>
</reference>
<evidence type="ECO:0000256" key="1">
    <source>
        <dbReference type="ARBA" id="ARBA00004340"/>
    </source>
</evidence>
<dbReference type="InterPro" id="IPR045379">
    <property type="entry name" value="Crinkler_N"/>
</dbReference>
<evidence type="ECO:0000313" key="6">
    <source>
        <dbReference type="Proteomes" id="UP000002640"/>
    </source>
</evidence>
<proteinExistence type="predicted"/>
<keyword evidence="3" id="KW-0964">Secreted</keyword>
<evidence type="ECO:0000256" key="3">
    <source>
        <dbReference type="ARBA" id="ARBA00022525"/>
    </source>
</evidence>
<evidence type="ECO:0000313" key="5">
    <source>
        <dbReference type="EMBL" id="EGZ23436.1"/>
    </source>
</evidence>
<dbReference type="GO" id="GO:0005576">
    <property type="term" value="C:extracellular region"/>
    <property type="evidence" value="ECO:0007669"/>
    <property type="project" value="UniProtKB-SubCell"/>
</dbReference>
<organism evidence="5 6">
    <name type="scientific">Phytophthora sojae (strain P6497)</name>
    <name type="common">Soybean stem and root rot agent</name>
    <name type="synonym">Phytophthora megasperma f. sp. glycines</name>
    <dbReference type="NCBI Taxonomy" id="1094619"/>
    <lineage>
        <taxon>Eukaryota</taxon>
        <taxon>Sar</taxon>
        <taxon>Stramenopiles</taxon>
        <taxon>Oomycota</taxon>
        <taxon>Peronosporomycetes</taxon>
        <taxon>Peronosporales</taxon>
        <taxon>Peronosporaceae</taxon>
        <taxon>Phytophthora</taxon>
    </lineage>
</organism>
<dbReference type="InParanoid" id="G4YRH1"/>
<dbReference type="InterPro" id="IPR027417">
    <property type="entry name" value="P-loop_NTPase"/>
</dbReference>
<dbReference type="RefSeq" id="XP_009518724.1">
    <property type="nucleotide sequence ID" value="XM_009520429.1"/>
</dbReference>
<evidence type="ECO:0000259" key="4">
    <source>
        <dbReference type="Pfam" id="PF20147"/>
    </source>
</evidence>
<dbReference type="GO" id="GO:0043657">
    <property type="term" value="C:host cell"/>
    <property type="evidence" value="ECO:0007669"/>
    <property type="project" value="UniProtKB-SubCell"/>
</dbReference>